<sequence>MDLSQIYEGLWKQTVEAVDKGEWPKSGTLVKHCVRTEASSLAPTRFEQDGVLGLHAILCSEDQVSILKEGKNIFEDFVDSCAACMSTQRALEFKNLVFWGGAWHATVCIFSENPTLLGEDERSVWHSIDEDKVHMLRTALEEGLCTDHELEVVVTLHGFRVCADGGLIAVFVEDAAQSFTALRASAKELGTRAIGPLNSRPKKLIHVTLGRILELPSGLPDNERVELFKVVRKWATALGNGTRPADGDSTGCEMAGVLAAPLKIRDVSLCRESGWWMTEYHVYQTLRLCDPTAQEA</sequence>
<proteinExistence type="predicted"/>
<gene>
    <name evidence="1" type="ORF">CYMTET_36565</name>
</gene>
<name>A0AAE0F7T6_9CHLO</name>
<evidence type="ECO:0000313" key="2">
    <source>
        <dbReference type="Proteomes" id="UP001190700"/>
    </source>
</evidence>
<comment type="caution">
    <text evidence="1">The sequence shown here is derived from an EMBL/GenBank/DDBJ whole genome shotgun (WGS) entry which is preliminary data.</text>
</comment>
<keyword evidence="2" id="KW-1185">Reference proteome</keyword>
<reference evidence="1 2" key="1">
    <citation type="journal article" date="2015" name="Genome Biol. Evol.">
        <title>Comparative Genomics of a Bacterivorous Green Alga Reveals Evolutionary Causalities and Consequences of Phago-Mixotrophic Mode of Nutrition.</title>
        <authorList>
            <person name="Burns J.A."/>
            <person name="Paasch A."/>
            <person name="Narechania A."/>
            <person name="Kim E."/>
        </authorList>
    </citation>
    <scope>NUCLEOTIDE SEQUENCE [LARGE SCALE GENOMIC DNA]</scope>
    <source>
        <strain evidence="1 2">PLY_AMNH</strain>
    </source>
</reference>
<organism evidence="1 2">
    <name type="scientific">Cymbomonas tetramitiformis</name>
    <dbReference type="NCBI Taxonomy" id="36881"/>
    <lineage>
        <taxon>Eukaryota</taxon>
        <taxon>Viridiplantae</taxon>
        <taxon>Chlorophyta</taxon>
        <taxon>Pyramimonadophyceae</taxon>
        <taxon>Pyramimonadales</taxon>
        <taxon>Pyramimonadaceae</taxon>
        <taxon>Cymbomonas</taxon>
    </lineage>
</organism>
<dbReference type="AlphaFoldDB" id="A0AAE0F7T6"/>
<protein>
    <submittedName>
        <fullName evidence="1">Uncharacterized protein</fullName>
    </submittedName>
</protein>
<dbReference type="Proteomes" id="UP001190700">
    <property type="component" value="Unassembled WGS sequence"/>
</dbReference>
<evidence type="ECO:0000313" key="1">
    <source>
        <dbReference type="EMBL" id="KAK3254215.1"/>
    </source>
</evidence>
<accession>A0AAE0F7T6</accession>
<dbReference type="EMBL" id="LGRX02023889">
    <property type="protein sequence ID" value="KAK3254215.1"/>
    <property type="molecule type" value="Genomic_DNA"/>
</dbReference>